<dbReference type="RefSeq" id="WP_100789016.1">
    <property type="nucleotide sequence ID" value="NZ_NPDQ01000001.1"/>
</dbReference>
<name>A0A2M9Y6C9_9LEPT</name>
<protein>
    <submittedName>
        <fullName evidence="1">Uncharacterized protein</fullName>
    </submittedName>
</protein>
<organism evidence="1 2">
    <name type="scientific">Leptospira brenneri</name>
    <dbReference type="NCBI Taxonomy" id="2023182"/>
    <lineage>
        <taxon>Bacteria</taxon>
        <taxon>Pseudomonadati</taxon>
        <taxon>Spirochaetota</taxon>
        <taxon>Spirochaetia</taxon>
        <taxon>Leptospirales</taxon>
        <taxon>Leptospiraceae</taxon>
        <taxon>Leptospira</taxon>
    </lineage>
</organism>
<dbReference type="OrthoDB" id="339535at2"/>
<reference evidence="1" key="1">
    <citation type="journal article" date="2019" name="PLoS Negl. Trop. Dis.">
        <title>Revisiting the worldwide diversity of Leptospira species in the environment.</title>
        <authorList>
            <person name="Vincent A.T."/>
            <person name="Schiettekatte O."/>
            <person name="Bourhy P."/>
            <person name="Veyrier F.J."/>
            <person name="Picardeau M."/>
        </authorList>
    </citation>
    <scope>NUCLEOTIDE SEQUENCE [LARGE SCALE GENOMIC DNA]</scope>
    <source>
        <strain evidence="1">201800277</strain>
    </source>
</reference>
<sequence length="253" mass="28782">MNFILKGFHSFVFYFLFLVLFSTSGVSSLFAGETVEILGGPEDVNLRLVALLNKLDPDFYADEKTQGFVYRYKNRWKNPYDFNIYVGKVGKTSPDSIIRIESPRRGQERMWKEIFEQELLQKPPHESAVPLSEKYHAISQGLNLITPMASVGYNSWNSPLFSNRDTLVSMSIYLLCDLILAGGAYMYAQENLPKKNIWDNMMNTKGPGNVWESPNAVGVFAALAVTRTIRAFDAWEDTAAHNKTAQFGWSFKF</sequence>
<comment type="caution">
    <text evidence="1">The sequence shown here is derived from an EMBL/GenBank/DDBJ whole genome shotgun (WGS) entry which is preliminary data.</text>
</comment>
<keyword evidence="2" id="KW-1185">Reference proteome</keyword>
<dbReference type="Proteomes" id="UP000297891">
    <property type="component" value="Unassembled WGS sequence"/>
</dbReference>
<dbReference type="AlphaFoldDB" id="A0A2M9Y6C9"/>
<gene>
    <name evidence="1" type="ORF">EHQ30_05220</name>
</gene>
<dbReference type="EMBL" id="RQFP01000001">
    <property type="protein sequence ID" value="TGK96029.1"/>
    <property type="molecule type" value="Genomic_DNA"/>
</dbReference>
<evidence type="ECO:0000313" key="2">
    <source>
        <dbReference type="Proteomes" id="UP000297891"/>
    </source>
</evidence>
<proteinExistence type="predicted"/>
<evidence type="ECO:0000313" key="1">
    <source>
        <dbReference type="EMBL" id="TGK96029.1"/>
    </source>
</evidence>
<accession>A0A2M9Y6C9</accession>